<dbReference type="InterPro" id="IPR007146">
    <property type="entry name" value="Sas10/Utp3/C1D"/>
</dbReference>
<feature type="region of interest" description="Disordered" evidence="2">
    <location>
        <begin position="118"/>
        <end position="159"/>
    </location>
</feature>
<feature type="region of interest" description="Disordered" evidence="2">
    <location>
        <begin position="268"/>
        <end position="305"/>
    </location>
</feature>
<evidence type="ECO:0000256" key="2">
    <source>
        <dbReference type="SAM" id="MobiDB-lite"/>
    </source>
</evidence>
<dbReference type="PANTHER" id="PTHR13237">
    <property type="entry name" value="SOMETHING ABOUT SILENCING PROTEIN 10-RELATED"/>
    <property type="match status" value="1"/>
</dbReference>
<reference evidence="4" key="1">
    <citation type="submission" date="2022-11" db="UniProtKB">
        <authorList>
            <consortium name="WormBaseParasite"/>
        </authorList>
    </citation>
    <scope>IDENTIFICATION</scope>
</reference>
<name>A0A914W4Y4_9BILA</name>
<sequence length="305" mass="34480">MAQTSGARLAQVVGDCLQATDDVIGSIGDLRSFLHSDDIQNRDGISLLEVKNSHLLSYMTEMAHLMLKIANGQSIQGDGSIERLVEIRTVLERIRPIEQKMKYQIDKLTKLAVNQGGEVDGNAARRPRPDNLMMDDMGEEGSSDEEADAEGQRGKGRKYVPPKLVAMRYDEDNNDREDRLVERAKRRALNSSLIEDLRQQYSQAPEEIREVVDDRRRADDRHRASYEEEMMVRLQLDKKQKKAEKQRKATSTLDALLDFGDYMAVDGIDRDGQPLKKKSKISGGKTKFSGGKKGGKKMGKKKWKK</sequence>
<organism evidence="3 4">
    <name type="scientific">Plectus sambesii</name>
    <dbReference type="NCBI Taxonomy" id="2011161"/>
    <lineage>
        <taxon>Eukaryota</taxon>
        <taxon>Metazoa</taxon>
        <taxon>Ecdysozoa</taxon>
        <taxon>Nematoda</taxon>
        <taxon>Chromadorea</taxon>
        <taxon>Plectida</taxon>
        <taxon>Plectina</taxon>
        <taxon>Plectoidea</taxon>
        <taxon>Plectidae</taxon>
        <taxon>Plectus</taxon>
    </lineage>
</organism>
<evidence type="ECO:0000313" key="4">
    <source>
        <dbReference type="WBParaSite" id="PSAMB.scaffold314size57232.g4564.t1"/>
    </source>
</evidence>
<evidence type="ECO:0000256" key="1">
    <source>
        <dbReference type="ARBA" id="ARBA00010979"/>
    </source>
</evidence>
<accession>A0A914W4Y4</accession>
<protein>
    <submittedName>
        <fullName evidence="4">Neuroguidin</fullName>
    </submittedName>
</protein>
<comment type="similarity">
    <text evidence="1">Belongs to the SAS10 family.</text>
</comment>
<dbReference type="Pfam" id="PF04000">
    <property type="entry name" value="Sas10_Utp3"/>
    <property type="match status" value="1"/>
</dbReference>
<keyword evidence="3" id="KW-1185">Reference proteome</keyword>
<dbReference type="GO" id="GO:0032040">
    <property type="term" value="C:small-subunit processome"/>
    <property type="evidence" value="ECO:0007669"/>
    <property type="project" value="TreeGrafter"/>
</dbReference>
<dbReference type="Proteomes" id="UP000887566">
    <property type="component" value="Unplaced"/>
</dbReference>
<evidence type="ECO:0000313" key="3">
    <source>
        <dbReference type="Proteomes" id="UP000887566"/>
    </source>
</evidence>
<dbReference type="PANTHER" id="PTHR13237:SF9">
    <property type="entry name" value="NEUROGUIDIN"/>
    <property type="match status" value="1"/>
</dbReference>
<feature type="compositionally biased region" description="Basic residues" evidence="2">
    <location>
        <begin position="293"/>
        <end position="305"/>
    </location>
</feature>
<dbReference type="WBParaSite" id="PSAMB.scaffold314size57232.g4564.t1">
    <property type="protein sequence ID" value="PSAMB.scaffold314size57232.g4564.t1"/>
    <property type="gene ID" value="PSAMB.scaffold314size57232.g4564"/>
</dbReference>
<proteinExistence type="inferred from homology"/>
<dbReference type="AlphaFoldDB" id="A0A914W4Y4"/>
<dbReference type="GO" id="GO:0000462">
    <property type="term" value="P:maturation of SSU-rRNA from tricistronic rRNA transcript (SSU-rRNA, 5.8S rRNA, LSU-rRNA)"/>
    <property type="evidence" value="ECO:0007669"/>
    <property type="project" value="TreeGrafter"/>
</dbReference>
<feature type="compositionally biased region" description="Acidic residues" evidence="2">
    <location>
        <begin position="136"/>
        <end position="149"/>
    </location>
</feature>